<protein>
    <recommendedName>
        <fullName evidence="1">Cyclic-phosphate processing Receiver domain-containing protein</fullName>
    </recommendedName>
</protein>
<reference evidence="2 3" key="1">
    <citation type="journal article" date="2016" name="Nat. Commun.">
        <title>Thousands of microbial genomes shed light on interconnected biogeochemical processes in an aquifer system.</title>
        <authorList>
            <person name="Anantharaman K."/>
            <person name="Brown C.T."/>
            <person name="Hug L.A."/>
            <person name="Sharon I."/>
            <person name="Castelle C.J."/>
            <person name="Probst A.J."/>
            <person name="Thomas B.C."/>
            <person name="Singh A."/>
            <person name="Wilkins M.J."/>
            <person name="Karaoz U."/>
            <person name="Brodie E.L."/>
            <person name="Williams K.H."/>
            <person name="Hubbard S.S."/>
            <person name="Banfield J.F."/>
        </authorList>
    </citation>
    <scope>NUCLEOTIDE SEQUENCE [LARGE SCALE GENOMIC DNA]</scope>
</reference>
<evidence type="ECO:0000313" key="2">
    <source>
        <dbReference type="EMBL" id="OGK05499.1"/>
    </source>
</evidence>
<evidence type="ECO:0000259" key="1">
    <source>
        <dbReference type="Pfam" id="PF20274"/>
    </source>
</evidence>
<proteinExistence type="predicted"/>
<dbReference type="AlphaFoldDB" id="A0A1F7FFM3"/>
<name>A0A1F7FFM3_UNCRA</name>
<sequence length="113" mass="13022">MAEEHNPDYQWKRLFLDDTRACPQGFDLSRNATDCVEKLRSNEYDEIWLDYDLGDGLDGDHVAHEICALYRDGSIPRLKKVVVHSSNKKGSAHMMEDLKRMTGLEVVRNQLAK</sequence>
<accession>A0A1F7FFM3</accession>
<gene>
    <name evidence="2" type="ORF">A2519_05260</name>
</gene>
<dbReference type="Pfam" id="PF20274">
    <property type="entry name" value="cREC_REC"/>
    <property type="match status" value="1"/>
</dbReference>
<dbReference type="EMBL" id="MFYX01000055">
    <property type="protein sequence ID" value="OGK05499.1"/>
    <property type="molecule type" value="Genomic_DNA"/>
</dbReference>
<dbReference type="InterPro" id="IPR046909">
    <property type="entry name" value="cREC_REC"/>
</dbReference>
<feature type="domain" description="Cyclic-phosphate processing Receiver" evidence="1">
    <location>
        <begin position="13"/>
        <end position="99"/>
    </location>
</feature>
<comment type="caution">
    <text evidence="2">The sequence shown here is derived from an EMBL/GenBank/DDBJ whole genome shotgun (WGS) entry which is preliminary data.</text>
</comment>
<evidence type="ECO:0000313" key="3">
    <source>
        <dbReference type="Proteomes" id="UP000179243"/>
    </source>
</evidence>
<organism evidence="2 3">
    <name type="scientific">Candidatus Raymondbacteria bacterium RIFOXYD12_FULL_49_13</name>
    <dbReference type="NCBI Taxonomy" id="1817890"/>
    <lineage>
        <taxon>Bacteria</taxon>
        <taxon>Raymondiibacteriota</taxon>
    </lineage>
</organism>
<dbReference type="Proteomes" id="UP000179243">
    <property type="component" value="Unassembled WGS sequence"/>
</dbReference>